<evidence type="ECO:0000256" key="1">
    <source>
        <dbReference type="SAM" id="MobiDB-lite"/>
    </source>
</evidence>
<feature type="compositionally biased region" description="Polar residues" evidence="1">
    <location>
        <begin position="159"/>
        <end position="171"/>
    </location>
</feature>
<dbReference type="AlphaFoldDB" id="A0AAW0CT80"/>
<protein>
    <submittedName>
        <fullName evidence="2">Uncharacterized protein</fullName>
    </submittedName>
</protein>
<organism evidence="2 3">
    <name type="scientific">Favolaschia claudopus</name>
    <dbReference type="NCBI Taxonomy" id="2862362"/>
    <lineage>
        <taxon>Eukaryota</taxon>
        <taxon>Fungi</taxon>
        <taxon>Dikarya</taxon>
        <taxon>Basidiomycota</taxon>
        <taxon>Agaricomycotina</taxon>
        <taxon>Agaricomycetes</taxon>
        <taxon>Agaricomycetidae</taxon>
        <taxon>Agaricales</taxon>
        <taxon>Marasmiineae</taxon>
        <taxon>Mycenaceae</taxon>
        <taxon>Favolaschia</taxon>
    </lineage>
</organism>
<proteinExistence type="predicted"/>
<name>A0AAW0CT80_9AGAR</name>
<feature type="region of interest" description="Disordered" evidence="1">
    <location>
        <begin position="58"/>
        <end position="77"/>
    </location>
</feature>
<evidence type="ECO:0000313" key="3">
    <source>
        <dbReference type="Proteomes" id="UP001362999"/>
    </source>
</evidence>
<dbReference type="Proteomes" id="UP001362999">
    <property type="component" value="Unassembled WGS sequence"/>
</dbReference>
<feature type="compositionally biased region" description="Basic and acidic residues" evidence="1">
    <location>
        <begin position="63"/>
        <end position="77"/>
    </location>
</feature>
<keyword evidence="3" id="KW-1185">Reference proteome</keyword>
<reference evidence="2 3" key="1">
    <citation type="journal article" date="2024" name="J Genomics">
        <title>Draft genome sequencing and assembly of Favolaschia claudopus CIRM-BRFM 2984 isolated from oak limbs.</title>
        <authorList>
            <person name="Navarro D."/>
            <person name="Drula E."/>
            <person name="Chaduli D."/>
            <person name="Cazenave R."/>
            <person name="Ahrendt S."/>
            <person name="Wang J."/>
            <person name="Lipzen A."/>
            <person name="Daum C."/>
            <person name="Barry K."/>
            <person name="Grigoriev I.V."/>
            <person name="Favel A."/>
            <person name="Rosso M.N."/>
            <person name="Martin F."/>
        </authorList>
    </citation>
    <scope>NUCLEOTIDE SEQUENCE [LARGE SCALE GENOMIC DNA]</scope>
    <source>
        <strain evidence="2 3">CIRM-BRFM 2984</strain>
    </source>
</reference>
<feature type="region of interest" description="Disordered" evidence="1">
    <location>
        <begin position="147"/>
        <end position="171"/>
    </location>
</feature>
<gene>
    <name evidence="2" type="ORF">R3P38DRAFT_310837</name>
</gene>
<sequence>MSRWTQWNEDLTRLPEGVTRIGYDADTARYSFCDREGNLYLGPPHEEYGFLTLIGKTTPPPSAKDDRPQAFASEKSRPELTLQVPSSTFHDFLSPHVIASPSSAVSTLSSSSSPLSSAGSRLRDAVRRTALPGMANLVNKVRRSTPGQVNVNEKDGLTRTPSHASSVTLARSNTSSTCTTVTGSVMDEKIKFKD</sequence>
<comment type="caution">
    <text evidence="2">The sequence shown here is derived from an EMBL/GenBank/DDBJ whole genome shotgun (WGS) entry which is preliminary data.</text>
</comment>
<accession>A0AAW0CT80</accession>
<evidence type="ECO:0000313" key="2">
    <source>
        <dbReference type="EMBL" id="KAK7042234.1"/>
    </source>
</evidence>
<dbReference type="EMBL" id="JAWWNJ010000013">
    <property type="protein sequence ID" value="KAK7042234.1"/>
    <property type="molecule type" value="Genomic_DNA"/>
</dbReference>